<sequence>MPRIPLIIAQYTIEGHRCGPDYKHWAIVALQSQNTADIFQLLGNSDTFTYTPRRVTHFSQSQRFCGSYKVGTIDLSQVDWLYEALRQVPIHKYNESWDCQSWVLDALLYLRELTQGVVTENIGRAHIQAQMSDEYNRWEYGGQTIEERLFPSQG</sequence>
<keyword evidence="2" id="KW-1185">Reference proteome</keyword>
<dbReference type="Pfam" id="PF20174">
    <property type="entry name" value="DUF6540"/>
    <property type="match status" value="1"/>
</dbReference>
<reference evidence="1" key="1">
    <citation type="submission" date="2022-08" db="EMBL/GenBank/DDBJ databases">
        <authorList>
            <consortium name="DOE Joint Genome Institute"/>
            <person name="Min B."/>
            <person name="Sierra-Patev S."/>
            <person name="Naranjo-Ortiz M."/>
            <person name="Looney B."/>
            <person name="Konkel Z."/>
            <person name="Slot J.C."/>
            <person name="Sakamoto Y."/>
            <person name="Steenwyk J.L."/>
            <person name="Rokas A."/>
            <person name="Carro J."/>
            <person name="Camarero S."/>
            <person name="Ferreira P."/>
            <person name="Molpeceres G."/>
            <person name="Ruiz-duenas F.J."/>
            <person name="Serrano A."/>
            <person name="Henrissat B."/>
            <person name="Drula E."/>
            <person name="Hughes K.W."/>
            <person name="Mata J.L."/>
            <person name="Ishikawa N.K."/>
            <person name="Vargas-Isla R."/>
            <person name="Ushijima S."/>
            <person name="Smith C.A."/>
            <person name="Ahrendt S."/>
            <person name="Andreopoulos W."/>
            <person name="He G."/>
            <person name="LaButti K."/>
            <person name="Lipzen A."/>
            <person name="Ng V."/>
            <person name="Riley R."/>
            <person name="Sandor L."/>
            <person name="Barry K."/>
            <person name="Martinez A.T."/>
            <person name="Xiao Y."/>
            <person name="Gibbons J.G."/>
            <person name="Terashima K."/>
            <person name="Hibbett D.S."/>
            <person name="Grigoriev I.V."/>
        </authorList>
    </citation>
    <scope>NUCLEOTIDE SEQUENCE</scope>
    <source>
        <strain evidence="1">ET3784</strain>
    </source>
</reference>
<dbReference type="EMBL" id="JANVFO010000039">
    <property type="protein sequence ID" value="KAJ3728178.1"/>
    <property type="molecule type" value="Genomic_DNA"/>
</dbReference>
<dbReference type="InterPro" id="IPR046670">
    <property type="entry name" value="DUF6540"/>
</dbReference>
<dbReference type="AlphaFoldDB" id="A0AA38JFL8"/>
<gene>
    <name evidence="1" type="ORF">DFJ43DRAFT_1001237</name>
</gene>
<evidence type="ECO:0000313" key="2">
    <source>
        <dbReference type="Proteomes" id="UP001176059"/>
    </source>
</evidence>
<dbReference type="Proteomes" id="UP001176059">
    <property type="component" value="Unassembled WGS sequence"/>
</dbReference>
<evidence type="ECO:0000313" key="1">
    <source>
        <dbReference type="EMBL" id="KAJ3728178.1"/>
    </source>
</evidence>
<organism evidence="1 2">
    <name type="scientific">Lentinula guzmanii</name>
    <dbReference type="NCBI Taxonomy" id="2804957"/>
    <lineage>
        <taxon>Eukaryota</taxon>
        <taxon>Fungi</taxon>
        <taxon>Dikarya</taxon>
        <taxon>Basidiomycota</taxon>
        <taxon>Agaricomycotina</taxon>
        <taxon>Agaricomycetes</taxon>
        <taxon>Agaricomycetidae</taxon>
        <taxon>Agaricales</taxon>
        <taxon>Marasmiineae</taxon>
        <taxon>Omphalotaceae</taxon>
        <taxon>Lentinula</taxon>
    </lineage>
</organism>
<comment type="caution">
    <text evidence="1">The sequence shown here is derived from an EMBL/GenBank/DDBJ whole genome shotgun (WGS) entry which is preliminary data.</text>
</comment>
<protein>
    <submittedName>
        <fullName evidence="1">Uncharacterized protein</fullName>
    </submittedName>
</protein>
<accession>A0AA38JFL8</accession>
<name>A0AA38JFL8_9AGAR</name>
<proteinExistence type="predicted"/>
<reference evidence="1" key="2">
    <citation type="journal article" date="2023" name="Proc. Natl. Acad. Sci. U.S.A.">
        <title>A global phylogenomic analysis of the shiitake genus Lentinula.</title>
        <authorList>
            <person name="Sierra-Patev S."/>
            <person name="Min B."/>
            <person name="Naranjo-Ortiz M."/>
            <person name="Looney B."/>
            <person name="Konkel Z."/>
            <person name="Slot J.C."/>
            <person name="Sakamoto Y."/>
            <person name="Steenwyk J.L."/>
            <person name="Rokas A."/>
            <person name="Carro J."/>
            <person name="Camarero S."/>
            <person name="Ferreira P."/>
            <person name="Molpeceres G."/>
            <person name="Ruiz-Duenas F.J."/>
            <person name="Serrano A."/>
            <person name="Henrissat B."/>
            <person name="Drula E."/>
            <person name="Hughes K.W."/>
            <person name="Mata J.L."/>
            <person name="Ishikawa N.K."/>
            <person name="Vargas-Isla R."/>
            <person name="Ushijima S."/>
            <person name="Smith C.A."/>
            <person name="Donoghue J."/>
            <person name="Ahrendt S."/>
            <person name="Andreopoulos W."/>
            <person name="He G."/>
            <person name="LaButti K."/>
            <person name="Lipzen A."/>
            <person name="Ng V."/>
            <person name="Riley R."/>
            <person name="Sandor L."/>
            <person name="Barry K."/>
            <person name="Martinez A.T."/>
            <person name="Xiao Y."/>
            <person name="Gibbons J.G."/>
            <person name="Terashima K."/>
            <person name="Grigoriev I.V."/>
            <person name="Hibbett D."/>
        </authorList>
    </citation>
    <scope>NUCLEOTIDE SEQUENCE</scope>
    <source>
        <strain evidence="1">ET3784</strain>
    </source>
</reference>